<evidence type="ECO:0000256" key="2">
    <source>
        <dbReference type="ARBA" id="ARBA00009046"/>
    </source>
</evidence>
<gene>
    <name evidence="11" type="ORF">DXX93_08110</name>
</gene>
<organism evidence="11 12">
    <name type="scientific">Thalassotalea euphylliae</name>
    <dbReference type="NCBI Taxonomy" id="1655234"/>
    <lineage>
        <taxon>Bacteria</taxon>
        <taxon>Pseudomonadati</taxon>
        <taxon>Pseudomonadota</taxon>
        <taxon>Gammaproteobacteria</taxon>
        <taxon>Alteromonadales</taxon>
        <taxon>Colwelliaceae</taxon>
        <taxon>Thalassotalea</taxon>
    </lineage>
</organism>
<keyword evidence="3" id="KW-0479">Metal-binding</keyword>
<keyword evidence="11" id="KW-0540">Nuclease</keyword>
<keyword evidence="11" id="KW-0255">Endonuclease</keyword>
<keyword evidence="4" id="KW-0547">Nucleotide-binding</keyword>
<dbReference type="PROSITE" id="PS51192">
    <property type="entry name" value="HELICASE_ATP_BIND_1"/>
    <property type="match status" value="1"/>
</dbReference>
<dbReference type="InterPro" id="IPR038257">
    <property type="entry name" value="CRISPR-assoc_Cas3_HD_sf"/>
</dbReference>
<dbReference type="SUPFAM" id="SSF52540">
    <property type="entry name" value="P-loop containing nucleoside triphosphate hydrolases"/>
    <property type="match status" value="2"/>
</dbReference>
<feature type="domain" description="HD Cas3-type" evidence="10">
    <location>
        <begin position="112"/>
        <end position="351"/>
    </location>
</feature>
<dbReference type="Gene3D" id="3.40.50.300">
    <property type="entry name" value="P-loop containing nucleotide triphosphate hydrolases"/>
    <property type="match status" value="1"/>
</dbReference>
<dbReference type="SMART" id="SM00487">
    <property type="entry name" value="DEXDc"/>
    <property type="match status" value="1"/>
</dbReference>
<dbReference type="GO" id="GO:0051607">
    <property type="term" value="P:defense response to virus"/>
    <property type="evidence" value="ECO:0007669"/>
    <property type="project" value="UniProtKB-KW"/>
</dbReference>
<dbReference type="Pfam" id="PF21384">
    <property type="entry name" value="Cas3_I-F_Cas2"/>
    <property type="match status" value="1"/>
</dbReference>
<comment type="caution">
    <text evidence="11">The sequence shown here is derived from an EMBL/GenBank/DDBJ whole genome shotgun (WGS) entry which is preliminary data.</text>
</comment>
<dbReference type="GO" id="GO:0004519">
    <property type="term" value="F:endonuclease activity"/>
    <property type="evidence" value="ECO:0007669"/>
    <property type="project" value="UniProtKB-KW"/>
</dbReference>
<dbReference type="GO" id="GO:0016787">
    <property type="term" value="F:hydrolase activity"/>
    <property type="evidence" value="ECO:0007669"/>
    <property type="project" value="UniProtKB-KW"/>
</dbReference>
<name>A0A3E0TPP0_9GAMM</name>
<dbReference type="GO" id="GO:0046872">
    <property type="term" value="F:metal ion binding"/>
    <property type="evidence" value="ECO:0007669"/>
    <property type="project" value="UniProtKB-KW"/>
</dbReference>
<comment type="similarity">
    <text evidence="2">In the central section; belongs to the CRISPR-associated helicase Cas3 family.</text>
</comment>
<evidence type="ECO:0000259" key="10">
    <source>
        <dbReference type="PROSITE" id="PS51643"/>
    </source>
</evidence>
<protein>
    <submittedName>
        <fullName evidence="11">CRISPR-associated endonuclease Cas3</fullName>
    </submittedName>
</protein>
<dbReference type="AlphaFoldDB" id="A0A3E0TPP0"/>
<feature type="domain" description="Helicase ATP-binding" evidence="9">
    <location>
        <begin position="415"/>
        <end position="593"/>
    </location>
</feature>
<dbReference type="RefSeq" id="WP_116007663.1">
    <property type="nucleotide sequence ID" value="NZ_QUOU01000001.1"/>
</dbReference>
<dbReference type="GO" id="GO:0005524">
    <property type="term" value="F:ATP binding"/>
    <property type="evidence" value="ECO:0007669"/>
    <property type="project" value="UniProtKB-KW"/>
</dbReference>
<dbReference type="Gene3D" id="1.10.3210.30">
    <property type="match status" value="1"/>
</dbReference>
<evidence type="ECO:0000313" key="11">
    <source>
        <dbReference type="EMBL" id="REL26546.1"/>
    </source>
</evidence>
<dbReference type="GO" id="GO:0004386">
    <property type="term" value="F:helicase activity"/>
    <property type="evidence" value="ECO:0007669"/>
    <property type="project" value="UniProtKB-KW"/>
</dbReference>
<dbReference type="EMBL" id="QUOU01000001">
    <property type="protein sequence ID" value="REL26546.1"/>
    <property type="molecule type" value="Genomic_DNA"/>
</dbReference>
<dbReference type="OrthoDB" id="220028at2"/>
<evidence type="ECO:0000256" key="3">
    <source>
        <dbReference type="ARBA" id="ARBA00022723"/>
    </source>
</evidence>
<reference evidence="11 12" key="1">
    <citation type="submission" date="2018-08" db="EMBL/GenBank/DDBJ databases">
        <title>Thalassotalea euphylliae genome.</title>
        <authorList>
            <person name="Summers S."/>
            <person name="Rice S.A."/>
            <person name="Freckelton M.L."/>
            <person name="Nedved B.T."/>
            <person name="Hadfield M.G."/>
        </authorList>
    </citation>
    <scope>NUCLEOTIDE SEQUENCE [LARGE SCALE GENOMIC DNA]</scope>
    <source>
        <strain evidence="11 12">H1</strain>
    </source>
</reference>
<evidence type="ECO:0000256" key="7">
    <source>
        <dbReference type="ARBA" id="ARBA00022840"/>
    </source>
</evidence>
<dbReference type="GO" id="GO:0003676">
    <property type="term" value="F:nucleic acid binding"/>
    <property type="evidence" value="ECO:0007669"/>
    <property type="project" value="InterPro"/>
</dbReference>
<keyword evidence="6" id="KW-0347">Helicase</keyword>
<sequence length="977" mass="111081">MMVTFVSQCEKNALKKTRRVLDAFANRIGDNTWQTLITEDSLLTVKKMLRQTATKSTAVSCHWIRSRSRSQFLWVVGNKRKFNNEGMVPVNSTQVVDIKMDETKIMNTVAYANTNKQLLTHHLFAVGFVASQLIKRMIKSDDVKYFEKLAFVAGCLHDIGKLDPEFQSWLNGLLEKNKHAEETADGVHIEKGKFSWEKHASHNEISLLMYHLINDESNKVINAKSKNSIKHVIYWHHAKRFRKEDLPNLEYIYKKLAKSLGNIKFKDFYQATLSLIEQTNQLSKDYGVDLEVEGLLKTLDRDKFEDISTIKLPDYKKYSRIHEDVDEYLSDVVVNARNNLIRAAVISADRLVSQLSGEQLEYHIEEQTLNHLLDSALLKDRGLTTHIKACLAEFEKNYPDSERNKAQQEVAAQLAEVDDDSHVKVLNGPAGCGKTKIALEWALNTHAKKIIWVCPRVQVCQGLFKDLTSQAYLPSAQVEINTGEFKFINSDKCETPVGQEFSGDVVLTTIDQVINAITTHRNVTNLVEFMNAHIVFDEFHEYINMPAFNLLYAELIQAKKWQGSQANTLLVSATPNHYFIREFLDIDDIVNMPSFNQSKYQIQFQRYYEAFCDDTHPLYQLQPSDKKTFVISNVATTAQLAFIEHQQNENAVLLHSKFKKADKLSLFTRVFDAFKQQGSGEYDVLRSGPIVQASLNISCDAMTTEFTNAENSLQRLGRLDRFGENKEVNQLMIAVPESIHSGKGNGACARFLGRLFSFQSAKAWYQFLLEQEVEGKVQTITDIYALYTNFYKSSRGLQAVEEDFLAALKKSTQIIDAKVHDPLSAPKRKVADKKQAIKTSSLRGDNRFVNMVLCDLTDSKQPKILDEYVNTTSEQGGLTESLDLIRNTGLIDYVAQKDSRINENTLVKGIKANQINKRKMLIEGAATSPENAIYLSYIKSDLEKIGESVAHQEAIYYAICDKQAIGKLSINQFMETE</sequence>
<dbReference type="InterPro" id="IPR027417">
    <property type="entry name" value="P-loop_NTPase"/>
</dbReference>
<evidence type="ECO:0000256" key="6">
    <source>
        <dbReference type="ARBA" id="ARBA00022806"/>
    </source>
</evidence>
<evidence type="ECO:0000256" key="8">
    <source>
        <dbReference type="ARBA" id="ARBA00023118"/>
    </source>
</evidence>
<dbReference type="Pfam" id="PF18019">
    <property type="entry name" value="Cas3_HD"/>
    <property type="match status" value="1"/>
</dbReference>
<dbReference type="PROSITE" id="PS51643">
    <property type="entry name" value="HD_CAS3"/>
    <property type="match status" value="1"/>
</dbReference>
<evidence type="ECO:0000256" key="4">
    <source>
        <dbReference type="ARBA" id="ARBA00022741"/>
    </source>
</evidence>
<dbReference type="InterPro" id="IPR048823">
    <property type="entry name" value="Cas3_I-F_Cas2"/>
</dbReference>
<dbReference type="Pfam" id="PF00270">
    <property type="entry name" value="DEAD"/>
    <property type="match status" value="1"/>
</dbReference>
<evidence type="ECO:0000256" key="1">
    <source>
        <dbReference type="ARBA" id="ARBA00006847"/>
    </source>
</evidence>
<dbReference type="Pfam" id="PF22590">
    <property type="entry name" value="Cas3-like_C_2"/>
    <property type="match status" value="1"/>
</dbReference>
<proteinExistence type="inferred from homology"/>
<evidence type="ECO:0000259" key="9">
    <source>
        <dbReference type="PROSITE" id="PS51192"/>
    </source>
</evidence>
<dbReference type="InterPro" id="IPR011545">
    <property type="entry name" value="DEAD/DEAH_box_helicase_dom"/>
</dbReference>
<dbReference type="NCBIfam" id="TIGR01596">
    <property type="entry name" value="cas3_HD"/>
    <property type="match status" value="1"/>
</dbReference>
<dbReference type="Proteomes" id="UP000256478">
    <property type="component" value="Unassembled WGS sequence"/>
</dbReference>
<comment type="similarity">
    <text evidence="1">In the N-terminal section; belongs to the CRISPR-associated nuclease Cas3-HD family.</text>
</comment>
<dbReference type="InterPro" id="IPR014001">
    <property type="entry name" value="Helicase_ATP-bd"/>
</dbReference>
<dbReference type="CDD" id="cd09641">
    <property type="entry name" value="Cas3''_I"/>
    <property type="match status" value="1"/>
</dbReference>
<keyword evidence="5" id="KW-0378">Hydrolase</keyword>
<keyword evidence="7" id="KW-0067">ATP-binding</keyword>
<dbReference type="InterPro" id="IPR054712">
    <property type="entry name" value="Cas3-like_dom"/>
</dbReference>
<evidence type="ECO:0000256" key="5">
    <source>
        <dbReference type="ARBA" id="ARBA00022801"/>
    </source>
</evidence>
<keyword evidence="8" id="KW-0051">Antiviral defense</keyword>
<dbReference type="InterPro" id="IPR006483">
    <property type="entry name" value="CRISPR-assoc_Cas3_HD"/>
</dbReference>
<accession>A0A3E0TPP0</accession>
<evidence type="ECO:0000313" key="12">
    <source>
        <dbReference type="Proteomes" id="UP000256478"/>
    </source>
</evidence>